<evidence type="ECO:0000259" key="4">
    <source>
        <dbReference type="Pfam" id="PF02737"/>
    </source>
</evidence>
<name>A0A8H6R6P5_9PEZI</name>
<feature type="domain" description="3-hydroxyacyl-CoA dehydrogenase NAD binding" evidence="4">
    <location>
        <begin position="8"/>
        <end position="185"/>
    </location>
</feature>
<dbReference type="Pfam" id="PF02737">
    <property type="entry name" value="3HCDH_N"/>
    <property type="match status" value="1"/>
</dbReference>
<keyword evidence="2" id="KW-0560">Oxidoreductase</keyword>
<dbReference type="GO" id="GO:0070403">
    <property type="term" value="F:NAD+ binding"/>
    <property type="evidence" value="ECO:0007669"/>
    <property type="project" value="InterPro"/>
</dbReference>
<dbReference type="OrthoDB" id="2021159at2759"/>
<comment type="caution">
    <text evidence="5">The sequence shown here is derived from an EMBL/GenBank/DDBJ whole genome shotgun (WGS) entry which is preliminary data.</text>
</comment>
<dbReference type="PANTHER" id="PTHR48075:SF1">
    <property type="entry name" value="LAMBDA-CRYSTALLIN HOMOLOG"/>
    <property type="match status" value="1"/>
</dbReference>
<accession>A0A8H6R6P5</accession>
<dbReference type="Proteomes" id="UP000660729">
    <property type="component" value="Unassembled WGS sequence"/>
</dbReference>
<dbReference type="Pfam" id="PF00725">
    <property type="entry name" value="3HCDH"/>
    <property type="match status" value="1"/>
</dbReference>
<dbReference type="InterPro" id="IPR036291">
    <property type="entry name" value="NAD(P)-bd_dom_sf"/>
</dbReference>
<keyword evidence="6" id="KW-1185">Reference proteome</keyword>
<dbReference type="InterPro" id="IPR008927">
    <property type="entry name" value="6-PGluconate_DH-like_C_sf"/>
</dbReference>
<dbReference type="InterPro" id="IPR006176">
    <property type="entry name" value="3-OHacyl-CoA_DH_NAD-bd"/>
</dbReference>
<evidence type="ECO:0000256" key="1">
    <source>
        <dbReference type="ARBA" id="ARBA00009463"/>
    </source>
</evidence>
<dbReference type="PANTHER" id="PTHR48075">
    <property type="entry name" value="3-HYDROXYACYL-COA DEHYDROGENASE FAMILY PROTEIN"/>
    <property type="match status" value="1"/>
</dbReference>
<sequence>MTGNEIKKVLVVGTGVIGSSWTTLFLAKGHKVIVSDPAPGAKEKLAEFIKSEWPRMQQVGAVEHADPDSYQFVEDISTASLDDVDFVQENAPERPEFKTKLIGSLDSRLKKDVVIASSSSGIPSSKFIGECKVAPERVLIGHPFNPPHLIPLVEVVLHSETSQDAVERAIEFYKSVGKAPVLIKKETPGFLANRLQAAVLTEAYSLVSRGIASPEDVDTAMSTGPGLRWALAGPYATNILAGGASDDPFKHFIDHLGPAVNGWKQDMDEHKFEFREEEVKQLSEDVRPFQQKLDREGVRSDMGNGLIELLDMKKDKKNLM</sequence>
<dbReference type="GO" id="GO:0006631">
    <property type="term" value="P:fatty acid metabolic process"/>
    <property type="evidence" value="ECO:0007669"/>
    <property type="project" value="InterPro"/>
</dbReference>
<evidence type="ECO:0000313" key="6">
    <source>
        <dbReference type="Proteomes" id="UP000660729"/>
    </source>
</evidence>
<dbReference type="InterPro" id="IPR013328">
    <property type="entry name" value="6PGD_dom2"/>
</dbReference>
<dbReference type="AlphaFoldDB" id="A0A8H6R6P5"/>
<dbReference type="EMBL" id="JABCIY010000337">
    <property type="protein sequence ID" value="KAF7185404.1"/>
    <property type="molecule type" value="Genomic_DNA"/>
</dbReference>
<comment type="similarity">
    <text evidence="1">Belongs to the 3-hydroxyacyl-CoA dehydrogenase family.</text>
</comment>
<gene>
    <name evidence="5" type="ORF">HII31_13251</name>
</gene>
<dbReference type="Gene3D" id="3.40.50.720">
    <property type="entry name" value="NAD(P)-binding Rossmann-like Domain"/>
    <property type="match status" value="1"/>
</dbReference>
<dbReference type="Gene3D" id="1.10.1040.10">
    <property type="entry name" value="N-(1-d-carboxylethyl)-l-norvaline Dehydrogenase, domain 2"/>
    <property type="match status" value="1"/>
</dbReference>
<organism evidence="5 6">
    <name type="scientific">Pseudocercospora fuligena</name>
    <dbReference type="NCBI Taxonomy" id="685502"/>
    <lineage>
        <taxon>Eukaryota</taxon>
        <taxon>Fungi</taxon>
        <taxon>Dikarya</taxon>
        <taxon>Ascomycota</taxon>
        <taxon>Pezizomycotina</taxon>
        <taxon>Dothideomycetes</taxon>
        <taxon>Dothideomycetidae</taxon>
        <taxon>Mycosphaerellales</taxon>
        <taxon>Mycosphaerellaceae</taxon>
        <taxon>Pseudocercospora</taxon>
    </lineage>
</organism>
<evidence type="ECO:0000256" key="2">
    <source>
        <dbReference type="ARBA" id="ARBA00023002"/>
    </source>
</evidence>
<protein>
    <submittedName>
        <fullName evidence="5">L-carnitine dehydrogenase</fullName>
    </submittedName>
</protein>
<dbReference type="GO" id="GO:0050104">
    <property type="term" value="F:L-gulonate 3-dehydrogenase activity"/>
    <property type="evidence" value="ECO:0007669"/>
    <property type="project" value="TreeGrafter"/>
</dbReference>
<proteinExistence type="inferred from homology"/>
<feature type="domain" description="3-hydroxyacyl-CoA dehydrogenase C-terminal" evidence="3">
    <location>
        <begin position="189"/>
        <end position="234"/>
    </location>
</feature>
<dbReference type="SUPFAM" id="SSF48179">
    <property type="entry name" value="6-phosphogluconate dehydrogenase C-terminal domain-like"/>
    <property type="match status" value="1"/>
</dbReference>
<dbReference type="SUPFAM" id="SSF51735">
    <property type="entry name" value="NAD(P)-binding Rossmann-fold domains"/>
    <property type="match status" value="1"/>
</dbReference>
<dbReference type="PROSITE" id="PS00067">
    <property type="entry name" value="3HCDH"/>
    <property type="match status" value="1"/>
</dbReference>
<dbReference type="InterPro" id="IPR006108">
    <property type="entry name" value="3HC_DH_C"/>
</dbReference>
<evidence type="ECO:0000259" key="3">
    <source>
        <dbReference type="Pfam" id="PF00725"/>
    </source>
</evidence>
<reference evidence="5" key="1">
    <citation type="submission" date="2020-04" db="EMBL/GenBank/DDBJ databases">
        <title>Draft genome resource of the tomato pathogen Pseudocercospora fuligena.</title>
        <authorList>
            <person name="Zaccaron A."/>
        </authorList>
    </citation>
    <scope>NUCLEOTIDE SEQUENCE</scope>
    <source>
        <strain evidence="5">PF001</strain>
    </source>
</reference>
<evidence type="ECO:0000313" key="5">
    <source>
        <dbReference type="EMBL" id="KAF7185404.1"/>
    </source>
</evidence>
<dbReference type="InterPro" id="IPR006180">
    <property type="entry name" value="3-OHacyl-CoA_DH_CS"/>
</dbReference>